<organism evidence="1">
    <name type="scientific">Solanum chilense</name>
    <name type="common">Tomato</name>
    <name type="synonym">Lycopersicon chilense</name>
    <dbReference type="NCBI Taxonomy" id="4083"/>
    <lineage>
        <taxon>Eukaryota</taxon>
        <taxon>Viridiplantae</taxon>
        <taxon>Streptophyta</taxon>
        <taxon>Embryophyta</taxon>
        <taxon>Tracheophyta</taxon>
        <taxon>Spermatophyta</taxon>
        <taxon>Magnoliopsida</taxon>
        <taxon>eudicotyledons</taxon>
        <taxon>Gunneridae</taxon>
        <taxon>Pentapetalae</taxon>
        <taxon>asterids</taxon>
        <taxon>lamiids</taxon>
        <taxon>Solanales</taxon>
        <taxon>Solanaceae</taxon>
        <taxon>Solanoideae</taxon>
        <taxon>Solaneae</taxon>
        <taxon>Solanum</taxon>
        <taxon>Solanum subgen. Lycopersicon</taxon>
    </lineage>
</organism>
<comment type="caution">
    <text evidence="1">The sequence shown here is derived from an EMBL/GenBank/DDBJ whole genome shotgun (WGS) entry which is preliminary data.</text>
</comment>
<reference evidence="1" key="1">
    <citation type="submission" date="2019-05" db="EMBL/GenBank/DDBJ databases">
        <title>The de novo reference genome and transcriptome assemblies of the wild tomato species Solanum chilense.</title>
        <authorList>
            <person name="Stam R."/>
            <person name="Nosenko T."/>
            <person name="Hoerger A.C."/>
            <person name="Stephan W."/>
            <person name="Seidel M.A."/>
            <person name="Kuhn J.M.M."/>
            <person name="Haberer G."/>
            <person name="Tellier A."/>
        </authorList>
    </citation>
    <scope>NUCLEOTIDE SEQUENCE</scope>
    <source>
        <tissue evidence="1">Mature leaves</tissue>
    </source>
</reference>
<dbReference type="EMBL" id="RXGB01000631">
    <property type="protein sequence ID" value="TMX02562.1"/>
    <property type="molecule type" value="Genomic_DNA"/>
</dbReference>
<feature type="non-terminal residue" evidence="1">
    <location>
        <position position="1"/>
    </location>
</feature>
<sequence>DLSIATCDNKGCYRCPYVLCIHDLSQQKRLQMPCLITLGLVETLFDPVVDRVKMKLAGSITIKRDRVVNELFICYGIDVGVGAGAGVGAGQDQGTTFCRRCCALSRRSARNKLKILSCIFKH</sequence>
<evidence type="ECO:0000313" key="1">
    <source>
        <dbReference type="EMBL" id="TMX02562.1"/>
    </source>
</evidence>
<accession>A0A6N2CCN5</accession>
<dbReference type="AlphaFoldDB" id="A0A6N2CCN5"/>
<name>A0A6N2CCN5_SOLCI</name>
<gene>
    <name evidence="1" type="ORF">EJD97_021092</name>
</gene>
<protein>
    <submittedName>
        <fullName evidence="1">Uncharacterized protein</fullName>
    </submittedName>
</protein>
<proteinExistence type="predicted"/>